<dbReference type="SFLD" id="SFLDS00019">
    <property type="entry name" value="Glutathione_Transferase_(cytos"/>
    <property type="match status" value="1"/>
</dbReference>
<organism evidence="2 3">
    <name type="scientific">Vogesella oryzagri</name>
    <dbReference type="NCBI Taxonomy" id="3160864"/>
    <lineage>
        <taxon>Bacteria</taxon>
        <taxon>Pseudomonadati</taxon>
        <taxon>Pseudomonadota</taxon>
        <taxon>Betaproteobacteria</taxon>
        <taxon>Neisseriales</taxon>
        <taxon>Chromobacteriaceae</taxon>
        <taxon>Vogesella</taxon>
    </lineage>
</organism>
<dbReference type="Pfam" id="PF13409">
    <property type="entry name" value="GST_N_2"/>
    <property type="match status" value="1"/>
</dbReference>
<protein>
    <submittedName>
        <fullName evidence="2">Glutathione transferase</fullName>
        <ecNumber evidence="2">2.5.1.18</ecNumber>
    </submittedName>
</protein>
<dbReference type="PANTHER" id="PTHR42673">
    <property type="entry name" value="MALEYLACETOACETATE ISOMERASE"/>
    <property type="match status" value="1"/>
</dbReference>
<dbReference type="InterPro" id="IPR036249">
    <property type="entry name" value="Thioredoxin-like_sf"/>
</dbReference>
<feature type="domain" description="GST N-terminal" evidence="1">
    <location>
        <begin position="5"/>
        <end position="86"/>
    </location>
</feature>
<comment type="caution">
    <text evidence="2">The sequence shown here is derived from an EMBL/GenBank/DDBJ whole genome shotgun (WGS) entry which is preliminary data.</text>
</comment>
<evidence type="ECO:0000313" key="3">
    <source>
        <dbReference type="Proteomes" id="UP001433638"/>
    </source>
</evidence>
<dbReference type="CDD" id="cd00570">
    <property type="entry name" value="GST_N_family"/>
    <property type="match status" value="1"/>
</dbReference>
<name>A0ABV1M0N5_9NEIS</name>
<dbReference type="Proteomes" id="UP001433638">
    <property type="component" value="Unassembled WGS sequence"/>
</dbReference>
<evidence type="ECO:0000313" key="2">
    <source>
        <dbReference type="EMBL" id="MEQ6289100.1"/>
    </source>
</evidence>
<gene>
    <name evidence="2" type="primary">yfcF</name>
    <name evidence="2" type="ORF">ABNW52_00510</name>
</gene>
<dbReference type="InterPro" id="IPR034338">
    <property type="entry name" value="GST_4_C"/>
</dbReference>
<dbReference type="PROSITE" id="PS50404">
    <property type="entry name" value="GST_NTER"/>
    <property type="match status" value="1"/>
</dbReference>
<dbReference type="Gene3D" id="3.40.30.10">
    <property type="entry name" value="Glutaredoxin"/>
    <property type="match status" value="1"/>
</dbReference>
<dbReference type="NCBIfam" id="NF011693">
    <property type="entry name" value="PRK15113.1"/>
    <property type="match status" value="1"/>
</dbReference>
<dbReference type="CDD" id="cd03195">
    <property type="entry name" value="GST_C_4"/>
    <property type="match status" value="1"/>
</dbReference>
<accession>A0ABV1M0N5</accession>
<keyword evidence="3" id="KW-1185">Reference proteome</keyword>
<dbReference type="GO" id="GO:0004364">
    <property type="term" value="F:glutathione transferase activity"/>
    <property type="evidence" value="ECO:0007669"/>
    <property type="project" value="UniProtKB-EC"/>
</dbReference>
<dbReference type="InterPro" id="IPR036282">
    <property type="entry name" value="Glutathione-S-Trfase_C_sf"/>
</dbReference>
<keyword evidence="2" id="KW-0808">Transferase</keyword>
<reference evidence="2" key="1">
    <citation type="submission" date="2024-06" db="EMBL/GenBank/DDBJ databases">
        <title>Genome sequence of Vogesella sp. MAHUQ-64.</title>
        <authorList>
            <person name="Huq M.A."/>
        </authorList>
    </citation>
    <scope>NUCLEOTIDE SEQUENCE</scope>
    <source>
        <strain evidence="2">MAHUQ-64</strain>
    </source>
</reference>
<evidence type="ECO:0000259" key="1">
    <source>
        <dbReference type="PROSITE" id="PS50404"/>
    </source>
</evidence>
<dbReference type="PANTHER" id="PTHR42673:SF21">
    <property type="entry name" value="GLUTATHIONE S-TRANSFERASE YFCF"/>
    <property type="match status" value="1"/>
</dbReference>
<dbReference type="EC" id="2.5.1.18" evidence="2"/>
<dbReference type="Gene3D" id="1.20.1050.10">
    <property type="match status" value="1"/>
</dbReference>
<proteinExistence type="predicted"/>
<dbReference type="RefSeq" id="WP_349582530.1">
    <property type="nucleotide sequence ID" value="NZ_JBEFLD010000001.1"/>
</dbReference>
<sequence>MSQPYLLYVDSQNLSPYAMSVFVTLTEKGLPFELRTVDLESGANRQPDYAALTGMQRVPLLLAGDFRLAESSAISEYLEDCHPAPAVYPAAAQLRAQARQVQAWLRSDLMPLREQRTTEVVFRRPAIAPLDAAGQQAAAKLVAVASELLAHGGANLFGDWCIADADLALMLQRLLRAGDPLPQRLADYAAQQWQRPSLQAWRRLGDAAGAGVSP</sequence>
<dbReference type="Pfam" id="PF14834">
    <property type="entry name" value="GST_C_4"/>
    <property type="match status" value="1"/>
</dbReference>
<dbReference type="SFLD" id="SFLDG00358">
    <property type="entry name" value="Main_(cytGST)"/>
    <property type="match status" value="1"/>
</dbReference>
<dbReference type="InterPro" id="IPR004045">
    <property type="entry name" value="Glutathione_S-Trfase_N"/>
</dbReference>
<dbReference type="SUPFAM" id="SSF47616">
    <property type="entry name" value="GST C-terminal domain-like"/>
    <property type="match status" value="1"/>
</dbReference>
<dbReference type="InterPro" id="IPR040079">
    <property type="entry name" value="Glutathione_S-Trfase"/>
</dbReference>
<dbReference type="EMBL" id="JBEFLD010000001">
    <property type="protein sequence ID" value="MEQ6289100.1"/>
    <property type="molecule type" value="Genomic_DNA"/>
</dbReference>
<dbReference type="SUPFAM" id="SSF52833">
    <property type="entry name" value="Thioredoxin-like"/>
    <property type="match status" value="1"/>
</dbReference>